<reference evidence="10" key="1">
    <citation type="submission" date="2020-10" db="EMBL/GenBank/DDBJ databases">
        <title>Unveiling of a novel bifunctional photoreceptor, Dualchrome1, isolated from a cosmopolitan green alga.</title>
        <authorList>
            <person name="Suzuki S."/>
            <person name="Kawachi M."/>
        </authorList>
    </citation>
    <scope>NUCLEOTIDE SEQUENCE</scope>
    <source>
        <strain evidence="10">NIES 2893</strain>
    </source>
</reference>
<dbReference type="GO" id="GO:0006011">
    <property type="term" value="P:UDP-alpha-D-glucose metabolic process"/>
    <property type="evidence" value="ECO:0007669"/>
    <property type="project" value="UniProtKB-UniRule"/>
</dbReference>
<dbReference type="Proteomes" id="UP000660262">
    <property type="component" value="Unassembled WGS sequence"/>
</dbReference>
<dbReference type="Pfam" id="PF01704">
    <property type="entry name" value="UDPGP"/>
    <property type="match status" value="1"/>
</dbReference>
<feature type="binding site" evidence="8">
    <location>
        <position position="117"/>
    </location>
    <ligand>
        <name>UTP</name>
        <dbReference type="ChEBI" id="CHEBI:46398"/>
    </ligand>
</feature>
<dbReference type="Gene3D" id="3.90.550.10">
    <property type="entry name" value="Spore Coat Polysaccharide Biosynthesis Protein SpsA, Chain A"/>
    <property type="match status" value="1"/>
</dbReference>
<evidence type="ECO:0000313" key="11">
    <source>
        <dbReference type="Proteomes" id="UP000660262"/>
    </source>
</evidence>
<sequence>MSASSAPPVTDGRGGSNVVEQTPVPGFDLFRLKMRKEDCSTASIAAFENNYKSLVNGETGMIPEDAITPASGLPTYESTRGAAARLPGKGIAELLSQTAVVKLNGGLGTSMGLEKAKSLLPVRGNDTTFLDLIGRQVEHMRKQHGAPNLKFLLMNSFSTSDDTKEFFGGRFPQLQWTELMQNMSPKIDKATKTPAVFEENPKLEWCPPGHGDIYPALLGTGTLDRLLEDGVKYLFVSNSDNLGATLDLDLLAYFANESGAPFLMEVCERTESDKKGGHLAVSNATNGLILRESAQCPKEDEGSFQDVTKHRFFNTNNLWVNLVHLKATMSKHGGLLPLPTIFNEKTVDPRNKKTPKVYQLETAMGSAIACFDKAGAVCVPRTRFAPVKTCADLLVLRSDAYTTLPDSRVQLTPCVAKSPVVKLDDDHYKLVDKLDALVEAAPSLSACTKLTVQGPVRFVAGTTLKGSCRIVNHGADAVTLPPKTYVDCDIDLTASATATADNDAAVPSKARATGCFGCLFR</sequence>
<evidence type="ECO:0000256" key="7">
    <source>
        <dbReference type="PIRSR" id="PIRSR000806-1"/>
    </source>
</evidence>
<dbReference type="SUPFAM" id="SSF53448">
    <property type="entry name" value="Nucleotide-diphospho-sugar transferases"/>
    <property type="match status" value="1"/>
</dbReference>
<dbReference type="PIRSF" id="PIRSF000806">
    <property type="entry name" value="UDPGP"/>
    <property type="match status" value="1"/>
</dbReference>
<dbReference type="EMBL" id="BNJQ01000005">
    <property type="protein sequence ID" value="GHP03489.1"/>
    <property type="molecule type" value="Genomic_DNA"/>
</dbReference>
<feature type="binding site" evidence="8">
    <location>
        <position position="240"/>
    </location>
    <ligand>
        <name>UTP</name>
        <dbReference type="ChEBI" id="CHEBI:46398"/>
    </ligand>
</feature>
<evidence type="ECO:0000256" key="8">
    <source>
        <dbReference type="PIRSR" id="PIRSR000806-2"/>
    </source>
</evidence>
<keyword evidence="4 6" id="KW-0548">Nucleotidyltransferase</keyword>
<comment type="caution">
    <text evidence="10">The sequence shown here is derived from an EMBL/GenBank/DDBJ whole genome shotgun (WGS) entry which is preliminary data.</text>
</comment>
<keyword evidence="11" id="KW-1185">Reference proteome</keyword>
<dbReference type="OrthoDB" id="932129at2759"/>
<keyword evidence="3 6" id="KW-0808">Transferase</keyword>
<comment type="similarity">
    <text evidence="1 6">Belongs to the UDPGP type 1 family.</text>
</comment>
<evidence type="ECO:0000256" key="6">
    <source>
        <dbReference type="PIRNR" id="PIRNR000806"/>
    </source>
</evidence>
<evidence type="ECO:0000256" key="2">
    <source>
        <dbReference type="ARBA" id="ARBA00012415"/>
    </source>
</evidence>
<protein>
    <recommendedName>
        <fullName evidence="2 6">UTP--glucose-1-phosphate uridylyltransferase</fullName>
        <ecNumber evidence="2 6">2.7.7.9</ecNumber>
    </recommendedName>
</protein>
<comment type="catalytic activity">
    <reaction evidence="5 6">
        <text>alpha-D-glucose 1-phosphate + UTP + H(+) = UDP-alpha-D-glucose + diphosphate</text>
        <dbReference type="Rhea" id="RHEA:19889"/>
        <dbReference type="ChEBI" id="CHEBI:15378"/>
        <dbReference type="ChEBI" id="CHEBI:33019"/>
        <dbReference type="ChEBI" id="CHEBI:46398"/>
        <dbReference type="ChEBI" id="CHEBI:58601"/>
        <dbReference type="ChEBI" id="CHEBI:58885"/>
        <dbReference type="EC" id="2.7.7.9"/>
    </reaction>
</comment>
<accession>A0A830HDQ2</accession>
<evidence type="ECO:0000256" key="3">
    <source>
        <dbReference type="ARBA" id="ARBA00022679"/>
    </source>
</evidence>
<evidence type="ECO:0000256" key="4">
    <source>
        <dbReference type="ARBA" id="ARBA00022695"/>
    </source>
</evidence>
<feature type="binding site" evidence="8">
    <location>
        <position position="209"/>
    </location>
    <ligand>
        <name>UTP</name>
        <dbReference type="ChEBI" id="CHEBI:46398"/>
    </ligand>
</feature>
<dbReference type="InterPro" id="IPR002618">
    <property type="entry name" value="UDPGP_fam"/>
</dbReference>
<name>A0A830HDQ2_9CHLO</name>
<dbReference type="Gene3D" id="2.160.10.10">
    <property type="entry name" value="Hexapeptide repeat proteins"/>
    <property type="match status" value="1"/>
</dbReference>
<gene>
    <name evidence="10" type="ORF">PPROV_000224400</name>
</gene>
<organism evidence="10 11">
    <name type="scientific">Pycnococcus provasolii</name>
    <dbReference type="NCBI Taxonomy" id="41880"/>
    <lineage>
        <taxon>Eukaryota</taxon>
        <taxon>Viridiplantae</taxon>
        <taxon>Chlorophyta</taxon>
        <taxon>Pseudoscourfieldiophyceae</taxon>
        <taxon>Pseudoscourfieldiales</taxon>
        <taxon>Pycnococcaceae</taxon>
        <taxon>Pycnococcus</taxon>
    </lineage>
</organism>
<proteinExistence type="inferred from homology"/>
<dbReference type="InterPro" id="IPR016267">
    <property type="entry name" value="UDPGP_trans"/>
</dbReference>
<dbReference type="AlphaFoldDB" id="A0A830HDQ2"/>
<evidence type="ECO:0000256" key="5">
    <source>
        <dbReference type="ARBA" id="ARBA00048128"/>
    </source>
</evidence>
<feature type="binding site" evidence="8">
    <location>
        <position position="181"/>
    </location>
    <ligand>
        <name>UTP</name>
        <dbReference type="ChEBI" id="CHEBI:46398"/>
    </ligand>
</feature>
<feature type="binding site" evidence="8">
    <location>
        <position position="388"/>
    </location>
    <ligand>
        <name>UTP</name>
        <dbReference type="ChEBI" id="CHEBI:46398"/>
    </ligand>
</feature>
<dbReference type="GO" id="GO:0003983">
    <property type="term" value="F:UTP:glucose-1-phosphate uridylyltransferase activity"/>
    <property type="evidence" value="ECO:0007669"/>
    <property type="project" value="UniProtKB-EC"/>
</dbReference>
<dbReference type="PANTHER" id="PTHR43511">
    <property type="match status" value="1"/>
</dbReference>
<feature type="binding site" evidence="7">
    <location>
        <position position="210"/>
    </location>
    <ligand>
        <name>substrate</name>
    </ligand>
</feature>
<evidence type="ECO:0000256" key="1">
    <source>
        <dbReference type="ARBA" id="ARBA00010401"/>
    </source>
</evidence>
<dbReference type="EC" id="2.7.7.9" evidence="2 6"/>
<evidence type="ECO:0000313" key="10">
    <source>
        <dbReference type="EMBL" id="GHP03489.1"/>
    </source>
</evidence>
<dbReference type="InterPro" id="IPR029044">
    <property type="entry name" value="Nucleotide-diphossugar_trans"/>
</dbReference>
<evidence type="ECO:0000256" key="9">
    <source>
        <dbReference type="SAM" id="MobiDB-lite"/>
    </source>
</evidence>
<feature type="region of interest" description="Disordered" evidence="9">
    <location>
        <begin position="1"/>
        <end position="20"/>
    </location>
</feature>